<evidence type="ECO:0000313" key="2">
    <source>
        <dbReference type="Proteomes" id="UP000623467"/>
    </source>
</evidence>
<gene>
    <name evidence="1" type="ORF">MSAN_02470600</name>
</gene>
<evidence type="ECO:0000313" key="1">
    <source>
        <dbReference type="EMBL" id="KAF7328688.1"/>
    </source>
</evidence>
<organism evidence="1 2">
    <name type="scientific">Mycena sanguinolenta</name>
    <dbReference type="NCBI Taxonomy" id="230812"/>
    <lineage>
        <taxon>Eukaryota</taxon>
        <taxon>Fungi</taxon>
        <taxon>Dikarya</taxon>
        <taxon>Basidiomycota</taxon>
        <taxon>Agaricomycotina</taxon>
        <taxon>Agaricomycetes</taxon>
        <taxon>Agaricomycetidae</taxon>
        <taxon>Agaricales</taxon>
        <taxon>Marasmiineae</taxon>
        <taxon>Mycenaceae</taxon>
        <taxon>Mycena</taxon>
    </lineage>
</organism>
<protein>
    <submittedName>
        <fullName evidence="1">Zn(2)-C6 fungal-type domain-containing protein</fullName>
    </submittedName>
</protein>
<name>A0A8H6U2D6_9AGAR</name>
<proteinExistence type="predicted"/>
<comment type="caution">
    <text evidence="1">The sequence shown here is derived from an EMBL/GenBank/DDBJ whole genome shotgun (WGS) entry which is preliminary data.</text>
</comment>
<dbReference type="Proteomes" id="UP000623467">
    <property type="component" value="Unassembled WGS sequence"/>
</dbReference>
<sequence>MPLSYAASPSDSPGTLFLLLSPSTPTAIGSPQAIHALVTSHLPRLTHARKLVQCYFEQVAWLFRGVTRGQVGDMLRAVYTAYRAAAQQPLP</sequence>
<keyword evidence="2" id="KW-1185">Reference proteome</keyword>
<reference evidence="1" key="1">
    <citation type="submission" date="2020-05" db="EMBL/GenBank/DDBJ databases">
        <title>Mycena genomes resolve the evolution of fungal bioluminescence.</title>
        <authorList>
            <person name="Tsai I.J."/>
        </authorList>
    </citation>
    <scope>NUCLEOTIDE SEQUENCE</scope>
    <source>
        <strain evidence="1">160909Yilan</strain>
    </source>
</reference>
<dbReference type="AlphaFoldDB" id="A0A8H6U2D6"/>
<dbReference type="EMBL" id="JACAZH010000071">
    <property type="protein sequence ID" value="KAF7328688.1"/>
    <property type="molecule type" value="Genomic_DNA"/>
</dbReference>
<accession>A0A8H6U2D6</accession>